<gene>
    <name evidence="3" type="ORF">KK137_11220</name>
</gene>
<feature type="signal peptide" evidence="2">
    <location>
        <begin position="1"/>
        <end position="23"/>
    </location>
</feature>
<keyword evidence="1" id="KW-1133">Transmembrane helix</keyword>
<keyword evidence="4" id="KW-1185">Reference proteome</keyword>
<name>A0ABS5W930_9SPHN</name>
<evidence type="ECO:0008006" key="5">
    <source>
        <dbReference type="Google" id="ProtNLM"/>
    </source>
</evidence>
<accession>A0ABS5W930</accession>
<protein>
    <recommendedName>
        <fullName evidence="5">Ferrochelatase</fullName>
    </recommendedName>
</protein>
<keyword evidence="1" id="KW-0812">Transmembrane</keyword>
<organism evidence="3 4">
    <name type="scientific">Croceibacterium selenioxidans</name>
    <dbReference type="NCBI Taxonomy" id="2838833"/>
    <lineage>
        <taxon>Bacteria</taxon>
        <taxon>Pseudomonadati</taxon>
        <taxon>Pseudomonadota</taxon>
        <taxon>Alphaproteobacteria</taxon>
        <taxon>Sphingomonadales</taxon>
        <taxon>Erythrobacteraceae</taxon>
        <taxon>Croceibacterium</taxon>
    </lineage>
</organism>
<keyword evidence="2" id="KW-0732">Signal</keyword>
<evidence type="ECO:0000313" key="3">
    <source>
        <dbReference type="EMBL" id="MBT2134904.1"/>
    </source>
</evidence>
<reference evidence="3 4" key="1">
    <citation type="submission" date="2021-05" db="EMBL/GenBank/DDBJ databases">
        <title>Croceibacterium sp. LX-88 genome sequence.</title>
        <authorList>
            <person name="Luo X."/>
        </authorList>
    </citation>
    <scope>NUCLEOTIDE SEQUENCE [LARGE SCALE GENOMIC DNA]</scope>
    <source>
        <strain evidence="3 4">LX-88</strain>
    </source>
</reference>
<evidence type="ECO:0000256" key="2">
    <source>
        <dbReference type="SAM" id="SignalP"/>
    </source>
</evidence>
<dbReference type="Proteomes" id="UP000811255">
    <property type="component" value="Unassembled WGS sequence"/>
</dbReference>
<feature type="chain" id="PRO_5045285240" description="Ferrochelatase" evidence="2">
    <location>
        <begin position="24"/>
        <end position="75"/>
    </location>
</feature>
<comment type="caution">
    <text evidence="3">The sequence shown here is derived from an EMBL/GenBank/DDBJ whole genome shotgun (WGS) entry which is preliminary data.</text>
</comment>
<evidence type="ECO:0000256" key="1">
    <source>
        <dbReference type="SAM" id="Phobius"/>
    </source>
</evidence>
<keyword evidence="1" id="KW-0472">Membrane</keyword>
<proteinExistence type="predicted"/>
<feature type="transmembrane region" description="Helical" evidence="1">
    <location>
        <begin position="41"/>
        <end position="65"/>
    </location>
</feature>
<dbReference type="RefSeq" id="WP_214536511.1">
    <property type="nucleotide sequence ID" value="NZ_JAHFVK010000002.1"/>
</dbReference>
<sequence length="75" mass="7270">MSFGKSALLALSAISLISSPVMAQAANGPAPRTAATLEDSDAVAGVGILIPLIALVAIVLIAVAVNDSGDDAVSP</sequence>
<dbReference type="EMBL" id="JAHFVK010000002">
    <property type="protein sequence ID" value="MBT2134904.1"/>
    <property type="molecule type" value="Genomic_DNA"/>
</dbReference>
<evidence type="ECO:0000313" key="4">
    <source>
        <dbReference type="Proteomes" id="UP000811255"/>
    </source>
</evidence>